<dbReference type="InterPro" id="IPR036709">
    <property type="entry name" value="Autotransporte_beta_dom_sf"/>
</dbReference>
<protein>
    <recommendedName>
        <fullName evidence="4">Outer membrane protein beta-barrel domain-containing protein</fullName>
    </recommendedName>
</protein>
<proteinExistence type="predicted"/>
<evidence type="ECO:0008006" key="4">
    <source>
        <dbReference type="Google" id="ProtNLM"/>
    </source>
</evidence>
<dbReference type="Proteomes" id="UP000027466">
    <property type="component" value="Unassembled WGS sequence"/>
</dbReference>
<name>A0A069PC01_9BURK</name>
<sequence length="250" mass="27142">MLIVAIAALVTATPTFSQVQNLSDDSWKFEATPYFWAAGVEGWSRIGANTPTAYFDADFSDVFRNLDFGAMGSFEARKGRWGILFDGIYIKFSQKSDPLLGGALGTEDLSAKQTILQLAGAYRVFDGSSLAVDVLAGVRYTYVDGDISLSASSLLPNGLSRGDHASWTDGFGGVRAVFALTDNWSFTGYLDGGAGGTKHSWQLLTSANYAFSKTFVAKVGYRILSMDYEKPDFLYNMKTKGFFAGVGIRF</sequence>
<organism evidence="2 3">
    <name type="scientific">Caballeronia glathei</name>
    <dbReference type="NCBI Taxonomy" id="60547"/>
    <lineage>
        <taxon>Bacteria</taxon>
        <taxon>Pseudomonadati</taxon>
        <taxon>Pseudomonadota</taxon>
        <taxon>Betaproteobacteria</taxon>
        <taxon>Burkholderiales</taxon>
        <taxon>Burkholderiaceae</taxon>
        <taxon>Caballeronia</taxon>
    </lineage>
</organism>
<feature type="signal peptide" evidence="1">
    <location>
        <begin position="1"/>
        <end position="17"/>
    </location>
</feature>
<gene>
    <name evidence="2" type="ORF">BG61_02960</name>
</gene>
<accession>A0A069PC01</accession>
<dbReference type="EMBL" id="JFHC01000103">
    <property type="protein sequence ID" value="KDR38178.1"/>
    <property type="molecule type" value="Genomic_DNA"/>
</dbReference>
<reference evidence="2 3" key="1">
    <citation type="submission" date="2014-03" db="EMBL/GenBank/DDBJ databases">
        <title>Draft Genome Sequences of Four Burkholderia Strains.</title>
        <authorList>
            <person name="Liu X.Y."/>
            <person name="Li C.X."/>
            <person name="Xu J.H."/>
        </authorList>
    </citation>
    <scope>NUCLEOTIDE SEQUENCE [LARGE SCALE GENOMIC DNA]</scope>
    <source>
        <strain evidence="2 3">DSM 50014</strain>
    </source>
</reference>
<keyword evidence="1" id="KW-0732">Signal</keyword>
<dbReference type="AlphaFoldDB" id="A0A069PC01"/>
<dbReference type="RefSeq" id="WP_051673008.1">
    <property type="nucleotide sequence ID" value="NZ_CADFFX010000051.1"/>
</dbReference>
<evidence type="ECO:0000313" key="3">
    <source>
        <dbReference type="Proteomes" id="UP000027466"/>
    </source>
</evidence>
<feature type="chain" id="PRO_5001664084" description="Outer membrane protein beta-barrel domain-containing protein" evidence="1">
    <location>
        <begin position="18"/>
        <end position="250"/>
    </location>
</feature>
<evidence type="ECO:0000313" key="2">
    <source>
        <dbReference type="EMBL" id="KDR38178.1"/>
    </source>
</evidence>
<evidence type="ECO:0000256" key="1">
    <source>
        <dbReference type="SAM" id="SignalP"/>
    </source>
</evidence>
<dbReference type="SUPFAM" id="SSF103515">
    <property type="entry name" value="Autotransporter"/>
    <property type="match status" value="1"/>
</dbReference>
<keyword evidence="3" id="KW-1185">Reference proteome</keyword>
<comment type="caution">
    <text evidence="2">The sequence shown here is derived from an EMBL/GenBank/DDBJ whole genome shotgun (WGS) entry which is preliminary data.</text>
</comment>